<protein>
    <recommendedName>
        <fullName evidence="4">2-amino-4-hydroxy-6-hydroxymethyldihydropteridine pyrophosphokinase</fullName>
        <ecNumber evidence="3">2.7.6.3</ecNumber>
    </recommendedName>
    <alternativeName>
        <fullName evidence="11">6-hydroxymethyl-7,8-dihydropterin pyrophosphokinase</fullName>
    </alternativeName>
    <alternativeName>
        <fullName evidence="12">7,8-dihydro-6-hydroxymethylpterin-pyrophosphokinase</fullName>
    </alternativeName>
</protein>
<keyword evidence="5" id="KW-0808">Transferase</keyword>
<dbReference type="GO" id="GO:0046656">
    <property type="term" value="P:folic acid biosynthetic process"/>
    <property type="evidence" value="ECO:0007669"/>
    <property type="project" value="UniProtKB-KW"/>
</dbReference>
<organism evidence="14 15">
    <name type="scientific">Novosphingobium aromaticivorans (strain ATCC 700278 / DSM 12444 / CCUG 56034 / CIP 105152 / NBRC 16084 / F199)</name>
    <dbReference type="NCBI Taxonomy" id="279238"/>
    <lineage>
        <taxon>Bacteria</taxon>
        <taxon>Pseudomonadati</taxon>
        <taxon>Pseudomonadota</taxon>
        <taxon>Alphaproteobacteria</taxon>
        <taxon>Sphingomonadales</taxon>
        <taxon>Sphingomonadaceae</taxon>
        <taxon>Novosphingobium</taxon>
    </lineage>
</organism>
<dbReference type="Gene3D" id="3.30.70.560">
    <property type="entry name" value="7,8-Dihydro-6-hydroxymethylpterin-pyrophosphokinase HPPK"/>
    <property type="match status" value="1"/>
</dbReference>
<dbReference type="PANTHER" id="PTHR43071:SF1">
    <property type="entry name" value="2-AMINO-4-HYDROXY-6-HYDROXYMETHYLDIHYDROPTERIDINE PYROPHOSPHOKINASE"/>
    <property type="match status" value="1"/>
</dbReference>
<dbReference type="STRING" id="279238.Saro_3092"/>
<gene>
    <name evidence="14" type="ordered locus">Saro_3092</name>
</gene>
<dbReference type="GO" id="GO:0046654">
    <property type="term" value="P:tetrahydrofolate biosynthetic process"/>
    <property type="evidence" value="ECO:0007669"/>
    <property type="project" value="UniProtKB-UniPathway"/>
</dbReference>
<keyword evidence="7 14" id="KW-0418">Kinase</keyword>
<evidence type="ECO:0000256" key="4">
    <source>
        <dbReference type="ARBA" id="ARBA00016218"/>
    </source>
</evidence>
<evidence type="ECO:0000256" key="2">
    <source>
        <dbReference type="ARBA" id="ARBA00005810"/>
    </source>
</evidence>
<dbReference type="PANTHER" id="PTHR43071">
    <property type="entry name" value="2-AMINO-4-HYDROXY-6-HYDROXYMETHYLDIHYDROPTERIDINE PYROPHOSPHOKINASE"/>
    <property type="match status" value="1"/>
</dbReference>
<dbReference type="GO" id="GO:0003848">
    <property type="term" value="F:2-amino-4-hydroxy-6-hydroxymethyldihydropteridine diphosphokinase activity"/>
    <property type="evidence" value="ECO:0007669"/>
    <property type="project" value="UniProtKB-EC"/>
</dbReference>
<name>Q2G3P6_NOVAD</name>
<keyword evidence="9" id="KW-0289">Folate biosynthesis</keyword>
<comment type="function">
    <text evidence="10">Catalyzes the transfer of pyrophosphate from adenosine triphosphate (ATP) to 6-hydroxymethyl-7,8-dihydropterin, an enzymatic step in folate biosynthesis pathway.</text>
</comment>
<evidence type="ECO:0000256" key="9">
    <source>
        <dbReference type="ARBA" id="ARBA00022909"/>
    </source>
</evidence>
<evidence type="ECO:0000256" key="7">
    <source>
        <dbReference type="ARBA" id="ARBA00022777"/>
    </source>
</evidence>
<evidence type="ECO:0000256" key="6">
    <source>
        <dbReference type="ARBA" id="ARBA00022741"/>
    </source>
</evidence>
<dbReference type="InterPro" id="IPR000550">
    <property type="entry name" value="Hppk"/>
</dbReference>
<evidence type="ECO:0000256" key="3">
    <source>
        <dbReference type="ARBA" id="ARBA00013253"/>
    </source>
</evidence>
<evidence type="ECO:0000256" key="8">
    <source>
        <dbReference type="ARBA" id="ARBA00022840"/>
    </source>
</evidence>
<evidence type="ECO:0000256" key="11">
    <source>
        <dbReference type="ARBA" id="ARBA00029766"/>
    </source>
</evidence>
<dbReference type="Proteomes" id="UP000009134">
    <property type="component" value="Chromosome"/>
</dbReference>
<dbReference type="SUPFAM" id="SSF55083">
    <property type="entry name" value="6-hydroxymethyl-7,8-dihydropterin pyrophosphokinase, HPPK"/>
    <property type="match status" value="1"/>
</dbReference>
<evidence type="ECO:0000259" key="13">
    <source>
        <dbReference type="Pfam" id="PF01288"/>
    </source>
</evidence>
<dbReference type="AlphaFoldDB" id="Q2G3P6"/>
<feature type="domain" description="7,8-dihydro-6-hydroxymethylpterin-pyrophosphokinase" evidence="13">
    <location>
        <begin position="6"/>
        <end position="137"/>
    </location>
</feature>
<evidence type="ECO:0000313" key="15">
    <source>
        <dbReference type="Proteomes" id="UP000009134"/>
    </source>
</evidence>
<keyword evidence="8" id="KW-0067">ATP-binding</keyword>
<evidence type="ECO:0000313" key="14">
    <source>
        <dbReference type="EMBL" id="ABD27527.1"/>
    </source>
</evidence>
<evidence type="ECO:0000256" key="10">
    <source>
        <dbReference type="ARBA" id="ARBA00029409"/>
    </source>
</evidence>
<dbReference type="EMBL" id="CP000248">
    <property type="protein sequence ID" value="ABD27527.1"/>
    <property type="molecule type" value="Genomic_DNA"/>
</dbReference>
<dbReference type="UniPathway" id="UPA00077">
    <property type="reaction ID" value="UER00155"/>
</dbReference>
<comment type="similarity">
    <text evidence="2">Belongs to the HPPK family.</text>
</comment>
<reference evidence="15" key="1">
    <citation type="submission" date="2006-01" db="EMBL/GenBank/DDBJ databases">
        <title>Complete sequence of Novosphingobium aromaticivorans DSM 12444.</title>
        <authorList>
            <consortium name="US DOE Joint Genome Institute"/>
            <person name="Copeland A."/>
            <person name="Lucas S."/>
            <person name="Lapidus A."/>
            <person name="Barry K."/>
            <person name="Detter J.C."/>
            <person name="Glavina T."/>
            <person name="Hammon N."/>
            <person name="Israni S."/>
            <person name="Pitluck S."/>
            <person name="Chain P."/>
            <person name="Malfatti S."/>
            <person name="Shin M."/>
            <person name="Vergez L."/>
            <person name="Schmutz J."/>
            <person name="Larimer F."/>
            <person name="Land M."/>
            <person name="Kyrpides N."/>
            <person name="Ivanova N."/>
            <person name="Fredrickson J."/>
            <person name="Balkwill D."/>
            <person name="Romine M.F."/>
            <person name="Richardson P."/>
        </authorList>
    </citation>
    <scope>NUCLEOTIDE SEQUENCE [LARGE SCALE GENOMIC DNA]</scope>
    <source>
        <strain evidence="15">ATCC 700278 / DSM 12444 / CCUG 56034 / CIP 105152 / NBRC 16084 / F199</strain>
    </source>
</reference>
<dbReference type="EC" id="2.7.6.3" evidence="3"/>
<evidence type="ECO:0000256" key="5">
    <source>
        <dbReference type="ARBA" id="ARBA00022679"/>
    </source>
</evidence>
<dbReference type="HOGENOM" id="CLU_097916_3_0_5"/>
<dbReference type="GO" id="GO:0005524">
    <property type="term" value="F:ATP binding"/>
    <property type="evidence" value="ECO:0007669"/>
    <property type="project" value="UniProtKB-KW"/>
</dbReference>
<evidence type="ECO:0000256" key="12">
    <source>
        <dbReference type="ARBA" id="ARBA00033413"/>
    </source>
</evidence>
<keyword evidence="15" id="KW-1185">Reference proteome</keyword>
<dbReference type="InterPro" id="IPR035907">
    <property type="entry name" value="Hppk_sf"/>
</dbReference>
<keyword evidence="6" id="KW-0547">Nucleotide-binding</keyword>
<evidence type="ECO:0000256" key="1">
    <source>
        <dbReference type="ARBA" id="ARBA00005051"/>
    </source>
</evidence>
<proteinExistence type="inferred from homology"/>
<dbReference type="KEGG" id="nar:Saro_3092"/>
<dbReference type="eggNOG" id="COG0801">
    <property type="taxonomic scope" value="Bacteria"/>
</dbReference>
<comment type="pathway">
    <text evidence="1">Cofactor biosynthesis; tetrahydrofolate biosynthesis; 2-amino-4-hydroxy-6-hydroxymethyl-7,8-dihydropteridine diphosphate from 7,8-dihydroneopterin triphosphate: step 4/4.</text>
</comment>
<accession>Q2G3P6</accession>
<sequence>MNRYLIALGSNQRHPRHGLPSMILRAAVDELRGEGVLVEAVSPTLRSRPLGPSLREYANGAAVISTHLDPPELLELLQQVERRFGRRRQGQRWRSRTLDLDVVLWSGGFWADEALVIPHREFRKRDFVLAPAAKIAPDWRDPLTGLTIRHLAARLARPLTRRPPHPR</sequence>
<dbReference type="GO" id="GO:0016301">
    <property type="term" value="F:kinase activity"/>
    <property type="evidence" value="ECO:0007669"/>
    <property type="project" value="UniProtKB-KW"/>
</dbReference>
<dbReference type="NCBIfam" id="TIGR01498">
    <property type="entry name" value="folK"/>
    <property type="match status" value="1"/>
</dbReference>
<dbReference type="Pfam" id="PF01288">
    <property type="entry name" value="HPPK"/>
    <property type="match status" value="1"/>
</dbReference>